<feature type="domain" description="YtxK-like N-terminal helical" evidence="2">
    <location>
        <begin position="9"/>
        <end position="87"/>
    </location>
</feature>
<reference evidence="3" key="1">
    <citation type="submission" date="2022-12" db="EMBL/GenBank/DDBJ databases">
        <title>Description and comparative metabolic analysis of Aerococcus sp. nov., isolated from the feces of a pig.</title>
        <authorList>
            <person name="Chang Y.-H."/>
        </authorList>
    </citation>
    <scope>NUCLEOTIDE SEQUENCE</scope>
    <source>
        <strain evidence="3">YH-aer222</strain>
    </source>
</reference>
<dbReference type="Gene3D" id="3.40.50.150">
    <property type="entry name" value="Vaccinia Virus protein VP39"/>
    <property type="match status" value="1"/>
</dbReference>
<dbReference type="PANTHER" id="PTHR41313">
    <property type="entry name" value="ADENINE-SPECIFIC METHYLTRANSFERASE"/>
    <property type="match status" value="1"/>
</dbReference>
<organism evidence="3 4">
    <name type="scientific">Aerococcus kribbianus</name>
    <dbReference type="NCBI Taxonomy" id="2999064"/>
    <lineage>
        <taxon>Bacteria</taxon>
        <taxon>Bacillati</taxon>
        <taxon>Bacillota</taxon>
        <taxon>Bacilli</taxon>
        <taxon>Lactobacillales</taxon>
        <taxon>Aerococcaceae</taxon>
        <taxon>Aerococcus</taxon>
    </lineage>
</organism>
<evidence type="ECO:0000259" key="2">
    <source>
        <dbReference type="Pfam" id="PF21106"/>
    </source>
</evidence>
<dbReference type="InterPro" id="IPR048375">
    <property type="entry name" value="YtxK-like_N"/>
</dbReference>
<accession>A0A9X3JEK1</accession>
<dbReference type="InterPro" id="IPR003356">
    <property type="entry name" value="DNA_methylase_A-5"/>
</dbReference>
<dbReference type="RefSeq" id="WP_268751301.1">
    <property type="nucleotide sequence ID" value="NZ_JAPRFQ010000001.1"/>
</dbReference>
<dbReference type="Pfam" id="PF21106">
    <property type="entry name" value="YtxK_like"/>
    <property type="match status" value="1"/>
</dbReference>
<protein>
    <submittedName>
        <fullName evidence="3">Class I SAM-dependent methyltransferase</fullName>
    </submittedName>
</protein>
<dbReference type="SUPFAM" id="SSF53335">
    <property type="entry name" value="S-adenosyl-L-methionine-dependent methyltransferases"/>
    <property type="match status" value="1"/>
</dbReference>
<dbReference type="AlphaFoldDB" id="A0A9X3JEK1"/>
<dbReference type="InterPro" id="IPR052933">
    <property type="entry name" value="DNA_Protect_Modify"/>
</dbReference>
<keyword evidence="3" id="KW-0489">Methyltransferase</keyword>
<proteinExistence type="predicted"/>
<dbReference type="PANTHER" id="PTHR41313:SF1">
    <property type="entry name" value="DNA METHYLASE ADENINE-SPECIFIC DOMAIN-CONTAINING PROTEIN"/>
    <property type="match status" value="1"/>
</dbReference>
<dbReference type="Gene3D" id="1.10.150.470">
    <property type="match status" value="1"/>
</dbReference>
<feature type="domain" description="DNA methylase adenine-specific" evidence="1">
    <location>
        <begin position="100"/>
        <end position="315"/>
    </location>
</feature>
<evidence type="ECO:0000313" key="4">
    <source>
        <dbReference type="Proteomes" id="UP001146670"/>
    </source>
</evidence>
<dbReference type="Proteomes" id="UP001146670">
    <property type="component" value="Unassembled WGS sequence"/>
</dbReference>
<sequence length="340" mass="38066">MSIEVIKEAYEQLNEATLSLQGALDFSYIEALHENLQNLANQEVQQIDGLPDDATIAQIKTNYKRINALSLDDEAIRKVIQLAFLEGDRRDQLPANYQMTPEAIALLMGYFAVKVLGLKQEADQSVQLFDPTIGSGNLWAIVYKELQKNGFQVSGEGYDNDDLLLAIADQSFKLQDLSPNLFLGDALGNLLIQPADLVVADLPVGYYPLNEVAQNYNAANTEEEGLSYSHYLLIEQSLNYLKADGWGIFLVPNTIITDSTMPQLIQAINQKGYFQALLSLPQSLFRSHKAQKAIMFVQAKGEQSKQDENVLVGEIPDLKDTQRMPQFLKSFDNWLQSLKN</sequence>
<comment type="caution">
    <text evidence="3">The sequence shown here is derived from an EMBL/GenBank/DDBJ whole genome shotgun (WGS) entry which is preliminary data.</text>
</comment>
<dbReference type="EMBL" id="JAPRFR010000001">
    <property type="protein sequence ID" value="MCZ0724976.1"/>
    <property type="molecule type" value="Genomic_DNA"/>
</dbReference>
<dbReference type="InterPro" id="IPR029063">
    <property type="entry name" value="SAM-dependent_MTases_sf"/>
</dbReference>
<dbReference type="GO" id="GO:0032259">
    <property type="term" value="P:methylation"/>
    <property type="evidence" value="ECO:0007669"/>
    <property type="project" value="UniProtKB-KW"/>
</dbReference>
<dbReference type="GO" id="GO:0003677">
    <property type="term" value="F:DNA binding"/>
    <property type="evidence" value="ECO:0007669"/>
    <property type="project" value="InterPro"/>
</dbReference>
<keyword evidence="4" id="KW-1185">Reference proteome</keyword>
<keyword evidence="3" id="KW-0808">Transferase</keyword>
<gene>
    <name evidence="3" type="ORF">OW157_00150</name>
</gene>
<dbReference type="Pfam" id="PF02384">
    <property type="entry name" value="N6_Mtase"/>
    <property type="match status" value="1"/>
</dbReference>
<dbReference type="GO" id="GO:0008170">
    <property type="term" value="F:N-methyltransferase activity"/>
    <property type="evidence" value="ECO:0007669"/>
    <property type="project" value="InterPro"/>
</dbReference>
<name>A0A9X3JEK1_9LACT</name>
<evidence type="ECO:0000259" key="1">
    <source>
        <dbReference type="Pfam" id="PF02384"/>
    </source>
</evidence>
<evidence type="ECO:0000313" key="3">
    <source>
        <dbReference type="EMBL" id="MCZ0724976.1"/>
    </source>
</evidence>